<accession>A0AAW1BI90</accession>
<dbReference type="GO" id="GO:0006082">
    <property type="term" value="P:organic acid metabolic process"/>
    <property type="evidence" value="ECO:0007669"/>
    <property type="project" value="TreeGrafter"/>
</dbReference>
<dbReference type="PROSITE" id="PS00086">
    <property type="entry name" value="CYTOCHROME_P450"/>
    <property type="match status" value="1"/>
</dbReference>
<dbReference type="InterPro" id="IPR017972">
    <property type="entry name" value="Cyt_P450_CS"/>
</dbReference>
<proteinExistence type="inferred from homology"/>
<keyword evidence="6 11" id="KW-0560">Oxidoreductase</keyword>
<evidence type="ECO:0000256" key="3">
    <source>
        <dbReference type="ARBA" id="ARBA00010617"/>
    </source>
</evidence>
<dbReference type="PANTHER" id="PTHR24300:SF134">
    <property type="entry name" value="CYTOCHROME P450, FAMILY 2, SUBFAMILY AB, POLYPEPTIDE 2-RELATED"/>
    <property type="match status" value="1"/>
</dbReference>
<evidence type="ECO:0000256" key="9">
    <source>
        <dbReference type="ARBA" id="ARBA00023136"/>
    </source>
</evidence>
<evidence type="ECO:0000256" key="2">
    <source>
        <dbReference type="ARBA" id="ARBA00004370"/>
    </source>
</evidence>
<comment type="subcellular location">
    <subcellularLocation>
        <location evidence="2">Membrane</location>
    </subcellularLocation>
</comment>
<dbReference type="EMBL" id="JAOTOJ010000005">
    <property type="protein sequence ID" value="KAK9401460.1"/>
    <property type="molecule type" value="Genomic_DNA"/>
</dbReference>
<evidence type="ECO:0000256" key="5">
    <source>
        <dbReference type="ARBA" id="ARBA00022723"/>
    </source>
</evidence>
<dbReference type="GO" id="GO:0005506">
    <property type="term" value="F:iron ion binding"/>
    <property type="evidence" value="ECO:0007669"/>
    <property type="project" value="InterPro"/>
</dbReference>
<dbReference type="GO" id="GO:0016020">
    <property type="term" value="C:membrane"/>
    <property type="evidence" value="ECO:0007669"/>
    <property type="project" value="UniProtKB-SubCell"/>
</dbReference>
<dbReference type="FunFam" id="1.10.630.10:FF:000004">
    <property type="entry name" value="cytochrome P450 2D15 isoform X1"/>
    <property type="match status" value="1"/>
</dbReference>
<gene>
    <name evidence="12" type="ORF">NXF25_012174</name>
</gene>
<dbReference type="GO" id="GO:0020037">
    <property type="term" value="F:heme binding"/>
    <property type="evidence" value="ECO:0007669"/>
    <property type="project" value="InterPro"/>
</dbReference>
<evidence type="ECO:0000256" key="6">
    <source>
        <dbReference type="ARBA" id="ARBA00023002"/>
    </source>
</evidence>
<dbReference type="InterPro" id="IPR036396">
    <property type="entry name" value="Cyt_P450_sf"/>
</dbReference>
<dbReference type="PRINTS" id="PR00385">
    <property type="entry name" value="P450"/>
</dbReference>
<keyword evidence="4 10" id="KW-0349">Heme</keyword>
<dbReference type="Gene3D" id="1.10.630.10">
    <property type="entry name" value="Cytochrome P450"/>
    <property type="match status" value="1"/>
</dbReference>
<dbReference type="SUPFAM" id="SSF48264">
    <property type="entry name" value="Cytochrome P450"/>
    <property type="match status" value="1"/>
</dbReference>
<dbReference type="GO" id="GO:0005737">
    <property type="term" value="C:cytoplasm"/>
    <property type="evidence" value="ECO:0007669"/>
    <property type="project" value="TreeGrafter"/>
</dbReference>
<evidence type="ECO:0000256" key="7">
    <source>
        <dbReference type="ARBA" id="ARBA00023004"/>
    </source>
</evidence>
<comment type="caution">
    <text evidence="12">The sequence shown here is derived from an EMBL/GenBank/DDBJ whole genome shotgun (WGS) entry which is preliminary data.</text>
</comment>
<dbReference type="Proteomes" id="UP001474421">
    <property type="component" value="Unassembled WGS sequence"/>
</dbReference>
<dbReference type="AlphaFoldDB" id="A0AAW1BI90"/>
<keyword evidence="9" id="KW-0472">Membrane</keyword>
<dbReference type="InterPro" id="IPR001128">
    <property type="entry name" value="Cyt_P450"/>
</dbReference>
<dbReference type="PRINTS" id="PR00463">
    <property type="entry name" value="EP450I"/>
</dbReference>
<comment type="cofactor">
    <cofactor evidence="1 10">
        <name>heme</name>
        <dbReference type="ChEBI" id="CHEBI:30413"/>
    </cofactor>
</comment>
<evidence type="ECO:0000256" key="1">
    <source>
        <dbReference type="ARBA" id="ARBA00001971"/>
    </source>
</evidence>
<dbReference type="InterPro" id="IPR002401">
    <property type="entry name" value="Cyt_P450_E_grp-I"/>
</dbReference>
<keyword evidence="5 10" id="KW-0479">Metal-binding</keyword>
<dbReference type="GO" id="GO:0006805">
    <property type="term" value="P:xenobiotic metabolic process"/>
    <property type="evidence" value="ECO:0007669"/>
    <property type="project" value="TreeGrafter"/>
</dbReference>
<reference evidence="12 13" key="1">
    <citation type="journal article" date="2024" name="Proc. Natl. Acad. Sci. U.S.A.">
        <title>The genetic regulatory architecture and epigenomic basis for age-related changes in rattlesnake venom.</title>
        <authorList>
            <person name="Hogan M.P."/>
            <person name="Holding M.L."/>
            <person name="Nystrom G.S."/>
            <person name="Colston T.J."/>
            <person name="Bartlett D.A."/>
            <person name="Mason A.J."/>
            <person name="Ellsworth S.A."/>
            <person name="Rautsaw R.M."/>
            <person name="Lawrence K.C."/>
            <person name="Strickland J.L."/>
            <person name="He B."/>
            <person name="Fraser P."/>
            <person name="Margres M.J."/>
            <person name="Gilbert D.M."/>
            <person name="Gibbs H.L."/>
            <person name="Parkinson C.L."/>
            <person name="Rokyta D.R."/>
        </authorList>
    </citation>
    <scope>NUCLEOTIDE SEQUENCE [LARGE SCALE GENOMIC DNA]</scope>
    <source>
        <strain evidence="12">DRR0105</strain>
    </source>
</reference>
<sequence length="497" mass="56984">MAGIWEVLTALLVGFLILDFGKLLWSSRRYPPGPLPLPFIGGLWQIGTKFSMDTFPKLRKKYGDIYTIWLWRKPIVVISGFHAMKESVINHSQDFADRPLSSFIFKIGNGKGISTSNGHNWRQQRRFTLTALRTLGVGKKDMESKIEQVTHRLVETFAHTKGQPIDPLPFVTSSVCNVICLLTLGYCFSPEDTKFQMILEDVSNFTKFGGSAFLLLNDLFPWLMEHLPGPHQKIQESMEKGFLSIKEEAEKHSQDLAQRQPKDFLDLYLLEIEKKHSEPNSTFDDGNMTQSILELFFAGTETTASFLQWALFLMVVYPDIQDKVYKEMETVLGSCDSVCYEDQWKLPYTHAVLQEILRLKYVLLFSVPRQTVTNVNTCGLFIPKGTFILMDLYSVLHDPKQWERPEEFNPNHFLDKDGNFMKRKEFVPFGAGARFCIGETLARMESFLFFTNLLRTFKLQRPEGTEEPSQEALIGVILHPQPFKLCAVPRSGHPKIS</sequence>
<keyword evidence="8 11" id="KW-0503">Monooxygenase</keyword>
<organism evidence="12 13">
    <name type="scientific">Crotalus adamanteus</name>
    <name type="common">Eastern diamondback rattlesnake</name>
    <dbReference type="NCBI Taxonomy" id="8729"/>
    <lineage>
        <taxon>Eukaryota</taxon>
        <taxon>Metazoa</taxon>
        <taxon>Chordata</taxon>
        <taxon>Craniata</taxon>
        <taxon>Vertebrata</taxon>
        <taxon>Euteleostomi</taxon>
        <taxon>Lepidosauria</taxon>
        <taxon>Squamata</taxon>
        <taxon>Bifurcata</taxon>
        <taxon>Unidentata</taxon>
        <taxon>Episquamata</taxon>
        <taxon>Toxicofera</taxon>
        <taxon>Serpentes</taxon>
        <taxon>Colubroidea</taxon>
        <taxon>Viperidae</taxon>
        <taxon>Crotalinae</taxon>
        <taxon>Crotalus</taxon>
    </lineage>
</organism>
<evidence type="ECO:0000313" key="13">
    <source>
        <dbReference type="Proteomes" id="UP001474421"/>
    </source>
</evidence>
<comment type="similarity">
    <text evidence="3 11">Belongs to the cytochrome P450 family.</text>
</comment>
<feature type="binding site" description="axial binding residue" evidence="10">
    <location>
        <position position="436"/>
    </location>
    <ligand>
        <name>heme</name>
        <dbReference type="ChEBI" id="CHEBI:30413"/>
    </ligand>
    <ligandPart>
        <name>Fe</name>
        <dbReference type="ChEBI" id="CHEBI:18248"/>
    </ligandPart>
</feature>
<dbReference type="GO" id="GO:0016712">
    <property type="term" value="F:oxidoreductase activity, acting on paired donors, with incorporation or reduction of molecular oxygen, reduced flavin or flavoprotein as one donor, and incorporation of one atom of oxygen"/>
    <property type="evidence" value="ECO:0007669"/>
    <property type="project" value="TreeGrafter"/>
</dbReference>
<evidence type="ECO:0000313" key="12">
    <source>
        <dbReference type="EMBL" id="KAK9401460.1"/>
    </source>
</evidence>
<keyword evidence="13" id="KW-1185">Reference proteome</keyword>
<keyword evidence="7 10" id="KW-0408">Iron</keyword>
<dbReference type="Pfam" id="PF00067">
    <property type="entry name" value="p450"/>
    <property type="match status" value="1"/>
</dbReference>
<evidence type="ECO:0000256" key="11">
    <source>
        <dbReference type="RuleBase" id="RU000461"/>
    </source>
</evidence>
<name>A0AAW1BI90_CROAD</name>
<evidence type="ECO:0000256" key="10">
    <source>
        <dbReference type="PIRSR" id="PIRSR602401-1"/>
    </source>
</evidence>
<evidence type="ECO:0000256" key="8">
    <source>
        <dbReference type="ARBA" id="ARBA00023033"/>
    </source>
</evidence>
<protein>
    <submittedName>
        <fullName evidence="12">Cytochrome P450 2J2-like</fullName>
    </submittedName>
</protein>
<dbReference type="InterPro" id="IPR050182">
    <property type="entry name" value="Cytochrome_P450_fam2"/>
</dbReference>
<dbReference type="PANTHER" id="PTHR24300">
    <property type="entry name" value="CYTOCHROME P450 508A4-RELATED"/>
    <property type="match status" value="1"/>
</dbReference>
<evidence type="ECO:0000256" key="4">
    <source>
        <dbReference type="ARBA" id="ARBA00022617"/>
    </source>
</evidence>